<dbReference type="GO" id="GO:0016740">
    <property type="term" value="F:transferase activity"/>
    <property type="evidence" value="ECO:0007669"/>
    <property type="project" value="UniProtKB-KW"/>
</dbReference>
<evidence type="ECO:0000313" key="3">
    <source>
        <dbReference type="Proteomes" id="UP000270342"/>
    </source>
</evidence>
<dbReference type="SUPFAM" id="SSF53756">
    <property type="entry name" value="UDP-Glycosyltransferase/glycogen phosphorylase"/>
    <property type="match status" value="1"/>
</dbReference>
<reference evidence="2 3" key="1">
    <citation type="submission" date="2018-10" db="EMBL/GenBank/DDBJ databases">
        <title>Robbsia sp. DHC34, isolated from soil.</title>
        <authorList>
            <person name="Gao Z.-H."/>
            <person name="Qiu L.-H."/>
        </authorList>
    </citation>
    <scope>NUCLEOTIDE SEQUENCE [LARGE SCALE GENOMIC DNA]</scope>
    <source>
        <strain evidence="2 3">DHC34</strain>
    </source>
</reference>
<dbReference type="Gene3D" id="3.40.50.2000">
    <property type="entry name" value="Glycogen Phosphorylase B"/>
    <property type="match status" value="1"/>
</dbReference>
<organism evidence="2 3">
    <name type="scientific">Pararobbsia silviterrae</name>
    <dbReference type="NCBI Taxonomy" id="1792498"/>
    <lineage>
        <taxon>Bacteria</taxon>
        <taxon>Pseudomonadati</taxon>
        <taxon>Pseudomonadota</taxon>
        <taxon>Betaproteobacteria</taxon>
        <taxon>Burkholderiales</taxon>
        <taxon>Burkholderiaceae</taxon>
        <taxon>Pararobbsia</taxon>
    </lineage>
</organism>
<comment type="caution">
    <text evidence="2">The sequence shown here is derived from an EMBL/GenBank/DDBJ whole genome shotgun (WGS) entry which is preliminary data.</text>
</comment>
<keyword evidence="2" id="KW-0808">Transferase</keyword>
<keyword evidence="3" id="KW-1185">Reference proteome</keyword>
<dbReference type="RefSeq" id="WP_121082531.1">
    <property type="nucleotide sequence ID" value="NZ_RBZU01000001.1"/>
</dbReference>
<dbReference type="AlphaFoldDB" id="A0A494YD51"/>
<sequence length="396" mass="43333">MKTDTRDPNPTTPAATDATDAIGAADRQAILTRAGSWLTDARLIELPYDFETGGRPFPTRMPRALDTLRNVSSAARRPFILPAQNLDVVHLISAMGVVLGDSIIGLTALDWLRRTHPSLELVLYRPASSPDYVEQLYRLAKSIGLGTLRDLPWPAASIAKEERIVDIGNIVFWPSFATTPMIDFFLQAIGVDAAQVPPHAKANRWLAELALPALPAPWRDAPYVLFSPDASSRVRTIPAAVHAAWIDRLWDAYGLPVLGFTPIDHPRYTSIRSHAPDTPAFLSWIRHARALVTADSAAVHAAAGFDVPTTAIFTTIDPTLRVRDYPHCTAVDFRIEGLYGVHSSEAPDDVELVARAWRDAALDAMPLPEPRPALRGAAGSRESHDDAREHLKTVAN</sequence>
<dbReference type="OrthoDB" id="8581113at2"/>
<feature type="region of interest" description="Disordered" evidence="1">
    <location>
        <begin position="368"/>
        <end position="396"/>
    </location>
</feature>
<dbReference type="EMBL" id="RBZU01000001">
    <property type="protein sequence ID" value="RKP58648.1"/>
    <property type="molecule type" value="Genomic_DNA"/>
</dbReference>
<dbReference type="Proteomes" id="UP000270342">
    <property type="component" value="Unassembled WGS sequence"/>
</dbReference>
<evidence type="ECO:0000256" key="1">
    <source>
        <dbReference type="SAM" id="MobiDB-lite"/>
    </source>
</evidence>
<gene>
    <name evidence="2" type="ORF">D7S86_01510</name>
</gene>
<evidence type="ECO:0000313" key="2">
    <source>
        <dbReference type="EMBL" id="RKP58648.1"/>
    </source>
</evidence>
<name>A0A494YD51_9BURK</name>
<feature type="compositionally biased region" description="Basic and acidic residues" evidence="1">
    <location>
        <begin position="381"/>
        <end position="396"/>
    </location>
</feature>
<accession>A0A494YD51</accession>
<protein>
    <submittedName>
        <fullName evidence="2">ADP-heptose--LPS heptosyltransferase</fullName>
    </submittedName>
</protein>
<proteinExistence type="predicted"/>